<dbReference type="GO" id="GO:0003700">
    <property type="term" value="F:DNA-binding transcription factor activity"/>
    <property type="evidence" value="ECO:0007669"/>
    <property type="project" value="TreeGrafter"/>
</dbReference>
<feature type="DNA-binding region" description="H-T-H motif" evidence="4">
    <location>
        <begin position="57"/>
        <end position="76"/>
    </location>
</feature>
<evidence type="ECO:0000256" key="3">
    <source>
        <dbReference type="ARBA" id="ARBA00023163"/>
    </source>
</evidence>
<dbReference type="PANTHER" id="PTHR30055">
    <property type="entry name" value="HTH-TYPE TRANSCRIPTIONAL REGULATOR RUTR"/>
    <property type="match status" value="1"/>
</dbReference>
<organism evidence="6 7">
    <name type="scientific">Actinorugispora endophytica</name>
    <dbReference type="NCBI Taxonomy" id="1605990"/>
    <lineage>
        <taxon>Bacteria</taxon>
        <taxon>Bacillati</taxon>
        <taxon>Actinomycetota</taxon>
        <taxon>Actinomycetes</taxon>
        <taxon>Streptosporangiales</taxon>
        <taxon>Nocardiopsidaceae</taxon>
        <taxon>Actinorugispora</taxon>
    </lineage>
</organism>
<dbReference type="InterPro" id="IPR009057">
    <property type="entry name" value="Homeodomain-like_sf"/>
</dbReference>
<reference evidence="6 7" key="1">
    <citation type="submission" date="2019-03" db="EMBL/GenBank/DDBJ databases">
        <title>Genomic Encyclopedia of Type Strains, Phase IV (KMG-IV): sequencing the most valuable type-strain genomes for metagenomic binning, comparative biology and taxonomic classification.</title>
        <authorList>
            <person name="Goeker M."/>
        </authorList>
    </citation>
    <scope>NUCLEOTIDE SEQUENCE [LARGE SCALE GENOMIC DNA]</scope>
    <source>
        <strain evidence="6 7">DSM 46770</strain>
    </source>
</reference>
<evidence type="ECO:0000313" key="7">
    <source>
        <dbReference type="Proteomes" id="UP000295281"/>
    </source>
</evidence>
<dbReference type="GO" id="GO:0000976">
    <property type="term" value="F:transcription cis-regulatory region binding"/>
    <property type="evidence" value="ECO:0007669"/>
    <property type="project" value="TreeGrafter"/>
</dbReference>
<dbReference type="Gene3D" id="1.10.357.10">
    <property type="entry name" value="Tetracycline Repressor, domain 2"/>
    <property type="match status" value="1"/>
</dbReference>
<keyword evidence="7" id="KW-1185">Reference proteome</keyword>
<protein>
    <submittedName>
        <fullName evidence="6">TetR family transcriptional regulator</fullName>
    </submittedName>
</protein>
<dbReference type="Pfam" id="PF16859">
    <property type="entry name" value="TetR_C_11"/>
    <property type="match status" value="1"/>
</dbReference>
<evidence type="ECO:0000256" key="1">
    <source>
        <dbReference type="ARBA" id="ARBA00023015"/>
    </source>
</evidence>
<dbReference type="Pfam" id="PF00440">
    <property type="entry name" value="TetR_N"/>
    <property type="match status" value="1"/>
</dbReference>
<sequence>MHPRRPFVKTRRLDSFILCSVTPNKTPGTPRRNDRSRRAILDAARELVAEKGYAKLTIEAIAARAGVGKQTIYRWWPSKGAVLLDSVLALSQNGEGEGAEQAITLPDTGDVEADLKALMRATAAEFSDPSFEAPIRALNSEIANDPDLAAVYAEQVAAPVEEAKRERLRSARRAGQIAADTDLDLFLDMLYSPLYQRWLLRSGELTPQYTDRLVEAVLRAFPPAK</sequence>
<evidence type="ECO:0000256" key="4">
    <source>
        <dbReference type="PROSITE-ProRule" id="PRU00335"/>
    </source>
</evidence>
<gene>
    <name evidence="6" type="ORF">EV190_12650</name>
</gene>
<comment type="caution">
    <text evidence="6">The sequence shown here is derived from an EMBL/GenBank/DDBJ whole genome shotgun (WGS) entry which is preliminary data.</text>
</comment>
<dbReference type="AlphaFoldDB" id="A0A4R6ULA3"/>
<dbReference type="InterPro" id="IPR001647">
    <property type="entry name" value="HTH_TetR"/>
</dbReference>
<dbReference type="PROSITE" id="PS50977">
    <property type="entry name" value="HTH_TETR_2"/>
    <property type="match status" value="1"/>
</dbReference>
<dbReference type="SUPFAM" id="SSF46689">
    <property type="entry name" value="Homeodomain-like"/>
    <property type="match status" value="1"/>
</dbReference>
<evidence type="ECO:0000259" key="5">
    <source>
        <dbReference type="PROSITE" id="PS50977"/>
    </source>
</evidence>
<feature type="domain" description="HTH tetR-type" evidence="5">
    <location>
        <begin position="34"/>
        <end position="94"/>
    </location>
</feature>
<accession>A0A4R6ULA3</accession>
<dbReference type="InterPro" id="IPR011075">
    <property type="entry name" value="TetR_C"/>
</dbReference>
<dbReference type="InterPro" id="IPR050109">
    <property type="entry name" value="HTH-type_TetR-like_transc_reg"/>
</dbReference>
<keyword evidence="3" id="KW-0804">Transcription</keyword>
<dbReference type="Gene3D" id="1.10.10.60">
    <property type="entry name" value="Homeodomain-like"/>
    <property type="match status" value="1"/>
</dbReference>
<keyword evidence="2 4" id="KW-0238">DNA-binding</keyword>
<proteinExistence type="predicted"/>
<evidence type="ECO:0000313" key="6">
    <source>
        <dbReference type="EMBL" id="TDQ46143.1"/>
    </source>
</evidence>
<dbReference type="InterPro" id="IPR036271">
    <property type="entry name" value="Tet_transcr_reg_TetR-rel_C_sf"/>
</dbReference>
<dbReference type="EMBL" id="SNYN01000026">
    <property type="protein sequence ID" value="TDQ46143.1"/>
    <property type="molecule type" value="Genomic_DNA"/>
</dbReference>
<dbReference type="Proteomes" id="UP000295281">
    <property type="component" value="Unassembled WGS sequence"/>
</dbReference>
<name>A0A4R6ULA3_9ACTN</name>
<dbReference type="PANTHER" id="PTHR30055:SF148">
    <property type="entry name" value="TETR-FAMILY TRANSCRIPTIONAL REGULATOR"/>
    <property type="match status" value="1"/>
</dbReference>
<dbReference type="OrthoDB" id="9796019at2"/>
<keyword evidence="1" id="KW-0805">Transcription regulation</keyword>
<evidence type="ECO:0000256" key="2">
    <source>
        <dbReference type="ARBA" id="ARBA00023125"/>
    </source>
</evidence>
<dbReference type="PRINTS" id="PR00455">
    <property type="entry name" value="HTHTETR"/>
</dbReference>
<dbReference type="SUPFAM" id="SSF48498">
    <property type="entry name" value="Tetracyclin repressor-like, C-terminal domain"/>
    <property type="match status" value="1"/>
</dbReference>